<dbReference type="OrthoDB" id="9807125at2"/>
<evidence type="ECO:0000313" key="7">
    <source>
        <dbReference type="Proteomes" id="UP000286681"/>
    </source>
</evidence>
<proteinExistence type="predicted"/>
<dbReference type="Pfam" id="PF00571">
    <property type="entry name" value="CBS"/>
    <property type="match status" value="2"/>
</dbReference>
<dbReference type="SUPFAM" id="SSF54631">
    <property type="entry name" value="CBS-domain pair"/>
    <property type="match status" value="1"/>
</dbReference>
<evidence type="ECO:0000313" key="4">
    <source>
        <dbReference type="EMBL" id="APR52237.1"/>
    </source>
</evidence>
<name>A0A1L6J8Q8_9SPHN</name>
<dbReference type="STRING" id="93064.BRX40_07135"/>
<reference evidence="4" key="1">
    <citation type="submission" date="2016-12" db="EMBL/GenBank/DDBJ databases">
        <title>Whole genome sequencing of Sphingomonas koreensis.</title>
        <authorList>
            <person name="Conlan S."/>
            <person name="Thomas P.J."/>
            <person name="Mullikin J."/>
            <person name="Palmore T.N."/>
            <person name="Frank K.M."/>
            <person name="Segre J.A."/>
        </authorList>
    </citation>
    <scope>NUCLEOTIDE SEQUENCE</scope>
    <source>
        <strain evidence="4">ABOJV</strain>
    </source>
</reference>
<dbReference type="Gene3D" id="3.10.580.10">
    <property type="entry name" value="CBS-domain"/>
    <property type="match status" value="1"/>
</dbReference>
<dbReference type="InterPro" id="IPR046342">
    <property type="entry name" value="CBS_dom_sf"/>
</dbReference>
<accession>A0A1L6J8Q8</accession>
<dbReference type="Proteomes" id="UP000185161">
    <property type="component" value="Chromosome"/>
</dbReference>
<evidence type="ECO:0000256" key="1">
    <source>
        <dbReference type="ARBA" id="ARBA00023122"/>
    </source>
</evidence>
<dbReference type="InterPro" id="IPR000644">
    <property type="entry name" value="CBS_dom"/>
</dbReference>
<dbReference type="AlphaFoldDB" id="A0A1L6J8Q8"/>
<feature type="domain" description="CBS" evidence="3">
    <location>
        <begin position="6"/>
        <end position="65"/>
    </location>
</feature>
<dbReference type="CDD" id="cd04623">
    <property type="entry name" value="CBS_pair_bac_euk"/>
    <property type="match status" value="1"/>
</dbReference>
<evidence type="ECO:0000313" key="6">
    <source>
        <dbReference type="Proteomes" id="UP000185161"/>
    </source>
</evidence>
<dbReference type="EMBL" id="QQWO01000030">
    <property type="protein sequence ID" value="RSU98227.1"/>
    <property type="molecule type" value="Genomic_DNA"/>
</dbReference>
<sequence>MTIAAILSGKGQDVITVSGGDTVRDAVALLAARRIGAVPVIENGVVAGIFSERDVIHCLRHEGAVALDREVRGVMTTPVISVTRDEPVLAALSLMTQRRIRHLPVVEDGALLGFVSIGDLVKYRIERIEAEAAQMRAYIQSA</sequence>
<dbReference type="RefSeq" id="WP_075151138.1">
    <property type="nucleotide sequence ID" value="NZ_CP018820.1"/>
</dbReference>
<dbReference type="InterPro" id="IPR044725">
    <property type="entry name" value="CBSX3_CBS_dom"/>
</dbReference>
<organism evidence="4 6">
    <name type="scientific">Sphingomonas koreensis</name>
    <dbReference type="NCBI Taxonomy" id="93064"/>
    <lineage>
        <taxon>Bacteria</taxon>
        <taxon>Pseudomonadati</taxon>
        <taxon>Pseudomonadota</taxon>
        <taxon>Alphaproteobacteria</taxon>
        <taxon>Sphingomonadales</taxon>
        <taxon>Sphingomonadaceae</taxon>
        <taxon>Sphingomonas</taxon>
    </lineage>
</organism>
<feature type="domain" description="CBS" evidence="3">
    <location>
        <begin position="75"/>
        <end position="131"/>
    </location>
</feature>
<dbReference type="EMBL" id="CP018820">
    <property type="protein sequence ID" value="APR52237.1"/>
    <property type="molecule type" value="Genomic_DNA"/>
</dbReference>
<protein>
    <submittedName>
        <fullName evidence="5">CBS domain-containing protein</fullName>
    </submittedName>
</protein>
<dbReference type="PANTHER" id="PTHR43080:SF2">
    <property type="entry name" value="CBS DOMAIN-CONTAINING PROTEIN"/>
    <property type="match status" value="1"/>
</dbReference>
<dbReference type="InterPro" id="IPR051257">
    <property type="entry name" value="Diverse_CBS-Domain"/>
</dbReference>
<evidence type="ECO:0000259" key="3">
    <source>
        <dbReference type="PROSITE" id="PS51371"/>
    </source>
</evidence>
<reference evidence="6" key="2">
    <citation type="submission" date="2016-12" db="EMBL/GenBank/DDBJ databases">
        <title>Whole genome sequencing of Sphingomonas sp. ABOJV.</title>
        <authorList>
            <person name="Conlan S."/>
            <person name="Thomas P.J."/>
            <person name="Mullikin J."/>
            <person name="Palmore T.N."/>
            <person name="Frank K.M."/>
            <person name="Segre J.A."/>
        </authorList>
    </citation>
    <scope>NUCLEOTIDE SEQUENCE [LARGE SCALE GENOMIC DNA]</scope>
    <source>
        <strain evidence="6">ABOJV</strain>
    </source>
</reference>
<evidence type="ECO:0000256" key="2">
    <source>
        <dbReference type="PROSITE-ProRule" id="PRU00703"/>
    </source>
</evidence>
<gene>
    <name evidence="4" type="ORF">BRX40_07135</name>
    <name evidence="5" type="ORF">CA257_22070</name>
</gene>
<keyword evidence="6" id="KW-1185">Reference proteome</keyword>
<dbReference type="SMART" id="SM00116">
    <property type="entry name" value="CBS"/>
    <property type="match status" value="2"/>
</dbReference>
<evidence type="ECO:0000313" key="5">
    <source>
        <dbReference type="EMBL" id="RSU98227.1"/>
    </source>
</evidence>
<dbReference type="PANTHER" id="PTHR43080">
    <property type="entry name" value="CBS DOMAIN-CONTAINING PROTEIN CBSX3, MITOCHONDRIAL"/>
    <property type="match status" value="1"/>
</dbReference>
<keyword evidence="1 2" id="KW-0129">CBS domain</keyword>
<dbReference type="GeneID" id="44132324"/>
<dbReference type="Proteomes" id="UP000286681">
    <property type="component" value="Unassembled WGS sequence"/>
</dbReference>
<dbReference type="KEGG" id="skr:BRX40_07135"/>
<reference evidence="5 7" key="3">
    <citation type="submission" date="2018-07" db="EMBL/GenBank/DDBJ databases">
        <title>Genomic and Epidemiologic Investigation of an Indolent Hospital Outbreak.</title>
        <authorList>
            <person name="Johnson R.C."/>
            <person name="Deming C."/>
            <person name="Conlan S."/>
            <person name="Zellmer C.J."/>
            <person name="Michelin A.V."/>
            <person name="Lee-Lin S."/>
            <person name="Thomas P.J."/>
            <person name="Park M."/>
            <person name="Weingarten R.A."/>
            <person name="Less J."/>
            <person name="Dekker J.P."/>
            <person name="Frank K.M."/>
            <person name="Musser K.A."/>
            <person name="Mcquiston J.R."/>
            <person name="Henderson D.K."/>
            <person name="Lau A.F."/>
            <person name="Palmore T.N."/>
            <person name="Segre J.A."/>
        </authorList>
    </citation>
    <scope>NUCLEOTIDE SEQUENCE [LARGE SCALE GENOMIC DNA]</scope>
    <source>
        <strain evidence="5 7">SK-NIH.Env10_0317</strain>
    </source>
</reference>
<dbReference type="PROSITE" id="PS51371">
    <property type="entry name" value="CBS"/>
    <property type="match status" value="2"/>
</dbReference>